<protein>
    <submittedName>
        <fullName evidence="2">Uncharacterized protein</fullName>
    </submittedName>
</protein>
<geneLocation type="plasmid" evidence="2 3">
    <name>pBVIE03</name>
</geneLocation>
<sequence>MTAQTTTQKQASAPGQGGTQVVDLVIENARLREEAKKSESKHSINYLAIIVGESVAIAFLLWLTFFYYPLQKYVPTQNAAAICVFEPIDKPNVNAAQIVDYAKDAVVTIYSTDYANYKRTITNAADKFMVPEFRSPFMQTISNSDFLKALVSNQFTVTAITTPNQPPQVVREGVLNGAYAWKVQVPLTFYYTSGRQQHDDRVVAEVTVTRTDPTKIRLNPSAIGVSWIDLKTAVN</sequence>
<feature type="transmembrane region" description="Helical" evidence="1">
    <location>
        <begin position="46"/>
        <end position="68"/>
    </location>
</feature>
<dbReference type="InterPro" id="IPR021055">
    <property type="entry name" value="T4BSS_IcmL/DotI"/>
</dbReference>
<keyword evidence="2" id="KW-0614">Plasmid</keyword>
<dbReference type="Pfam" id="PF11393">
    <property type="entry name" value="T4BSS_DotI_IcmL"/>
    <property type="match status" value="1"/>
</dbReference>
<dbReference type="KEGG" id="bvi:Bcep1808_7369"/>
<organism evidence="2 3">
    <name type="scientific">Burkholderia vietnamiensis (strain G4 / LMG 22486)</name>
    <name type="common">Burkholderia cepacia (strain R1808)</name>
    <dbReference type="NCBI Taxonomy" id="269482"/>
    <lineage>
        <taxon>Bacteria</taxon>
        <taxon>Pseudomonadati</taxon>
        <taxon>Pseudomonadota</taxon>
        <taxon>Betaproteobacteria</taxon>
        <taxon>Burkholderiales</taxon>
        <taxon>Burkholderiaceae</taxon>
        <taxon>Burkholderia</taxon>
        <taxon>Burkholderia cepacia complex</taxon>
    </lineage>
</organism>
<dbReference type="Proteomes" id="UP000002287">
    <property type="component" value="Plasmid pBVIE03"/>
</dbReference>
<accession>A4JVE3</accession>
<name>A4JVE3_BURVG</name>
<keyword evidence="1" id="KW-0472">Membrane</keyword>
<dbReference type="EMBL" id="CP000619">
    <property type="protein sequence ID" value="ABO60246.1"/>
    <property type="molecule type" value="Genomic_DNA"/>
</dbReference>
<dbReference type="HOGENOM" id="CLU_087632_1_0_4"/>
<evidence type="ECO:0000313" key="2">
    <source>
        <dbReference type="EMBL" id="ABO60246.1"/>
    </source>
</evidence>
<keyword evidence="1" id="KW-1133">Transmembrane helix</keyword>
<proteinExistence type="predicted"/>
<keyword evidence="1" id="KW-0812">Transmembrane</keyword>
<dbReference type="CDD" id="cd16385">
    <property type="entry name" value="IcmL"/>
    <property type="match status" value="1"/>
</dbReference>
<reference evidence="2 3" key="1">
    <citation type="submission" date="2007-03" db="EMBL/GenBank/DDBJ databases">
        <title>Complete sequence of plasmid pBVIE03 of Burkholderia vietnamiensis G4.</title>
        <authorList>
            <consortium name="US DOE Joint Genome Institute"/>
            <person name="Copeland A."/>
            <person name="Lucas S."/>
            <person name="Lapidus A."/>
            <person name="Barry K."/>
            <person name="Detter J.C."/>
            <person name="Glavina del Rio T."/>
            <person name="Hammon N."/>
            <person name="Israni S."/>
            <person name="Dalin E."/>
            <person name="Tice H."/>
            <person name="Pitluck S."/>
            <person name="Chain P."/>
            <person name="Malfatti S."/>
            <person name="Shin M."/>
            <person name="Vergez L."/>
            <person name="Schmutz J."/>
            <person name="Larimer F."/>
            <person name="Land M."/>
            <person name="Hauser L."/>
            <person name="Kyrpides N."/>
            <person name="Tiedje J."/>
            <person name="Richardson P."/>
        </authorList>
    </citation>
    <scope>NUCLEOTIDE SEQUENCE [LARGE SCALE GENOMIC DNA]</scope>
    <source>
        <strain evidence="3">G4 / LMG 22486</strain>
        <plasmid evidence="2 3">pBVIE03</plasmid>
    </source>
</reference>
<evidence type="ECO:0000313" key="3">
    <source>
        <dbReference type="Proteomes" id="UP000002287"/>
    </source>
</evidence>
<evidence type="ECO:0000256" key="1">
    <source>
        <dbReference type="SAM" id="Phobius"/>
    </source>
</evidence>
<dbReference type="AlphaFoldDB" id="A4JVE3"/>
<gene>
    <name evidence="2" type="ordered locus">Bcep1808_7369</name>
</gene>